<dbReference type="SFLD" id="SFLDG01129">
    <property type="entry name" value="C1.5:_HAD__Beta-PGM__Phosphata"/>
    <property type="match status" value="1"/>
</dbReference>
<keyword evidence="3" id="KW-0479">Metal-binding</keyword>
<dbReference type="PANTHER" id="PTHR46193">
    <property type="entry name" value="6-PHOSPHOGLUCONATE PHOSPHATASE"/>
    <property type="match status" value="1"/>
</dbReference>
<dbReference type="Proteomes" id="UP000048984">
    <property type="component" value="Unassembled WGS sequence"/>
</dbReference>
<evidence type="ECO:0000256" key="1">
    <source>
        <dbReference type="ARBA" id="ARBA00001946"/>
    </source>
</evidence>
<dbReference type="GO" id="GO:0003824">
    <property type="term" value="F:catalytic activity"/>
    <property type="evidence" value="ECO:0007669"/>
    <property type="project" value="UniProtKB-ARBA"/>
</dbReference>
<dbReference type="InterPro" id="IPR036412">
    <property type="entry name" value="HAD-like_sf"/>
</dbReference>
<dbReference type="PANTHER" id="PTHR46193:SF10">
    <property type="entry name" value="6-PHOSPHOGLUCONATE PHOSPHATASE"/>
    <property type="match status" value="1"/>
</dbReference>
<dbReference type="EMBL" id="LJYW01000001">
    <property type="protein sequence ID" value="KPL52390.1"/>
    <property type="molecule type" value="Genomic_DNA"/>
</dbReference>
<dbReference type="InterPro" id="IPR023198">
    <property type="entry name" value="PGP-like_dom2"/>
</dbReference>
<comment type="cofactor">
    <cofactor evidence="1">
        <name>Mg(2+)</name>
        <dbReference type="ChEBI" id="CHEBI:18420"/>
    </cofactor>
</comment>
<dbReference type="SFLD" id="SFLDS00003">
    <property type="entry name" value="Haloacid_Dehalogenase"/>
    <property type="match status" value="1"/>
</dbReference>
<evidence type="ECO:0000313" key="5">
    <source>
        <dbReference type="EMBL" id="KPL52390.1"/>
    </source>
</evidence>
<name>A0A0P6VM85_9HYPH</name>
<dbReference type="Gene3D" id="3.40.50.1000">
    <property type="entry name" value="HAD superfamily/HAD-like"/>
    <property type="match status" value="1"/>
</dbReference>
<evidence type="ECO:0000256" key="4">
    <source>
        <dbReference type="ARBA" id="ARBA00022842"/>
    </source>
</evidence>
<dbReference type="NCBIfam" id="TIGR01509">
    <property type="entry name" value="HAD-SF-IA-v3"/>
    <property type="match status" value="1"/>
</dbReference>
<gene>
    <name evidence="5" type="ORF">ABB55_09235</name>
</gene>
<protein>
    <recommendedName>
        <fullName evidence="7">Hydrolase</fullName>
    </recommendedName>
</protein>
<dbReference type="SFLD" id="SFLDG01135">
    <property type="entry name" value="C1.5.6:_HAD__Beta-PGM__Phospha"/>
    <property type="match status" value="1"/>
</dbReference>
<keyword evidence="6" id="KW-1185">Reference proteome</keyword>
<dbReference type="Pfam" id="PF00702">
    <property type="entry name" value="Hydrolase"/>
    <property type="match status" value="1"/>
</dbReference>
<organism evidence="5 6">
    <name type="scientific">Prosthecodimorpha hirschii</name>
    <dbReference type="NCBI Taxonomy" id="665126"/>
    <lineage>
        <taxon>Bacteria</taxon>
        <taxon>Pseudomonadati</taxon>
        <taxon>Pseudomonadota</taxon>
        <taxon>Alphaproteobacteria</taxon>
        <taxon>Hyphomicrobiales</taxon>
        <taxon>Ancalomicrobiaceae</taxon>
        <taxon>Prosthecodimorpha</taxon>
    </lineage>
</organism>
<reference evidence="5 6" key="2">
    <citation type="submission" date="2015-10" db="EMBL/GenBank/DDBJ databases">
        <title>Draft Genome Sequence of Prosthecomicrobium hirschii ATCC 27832.</title>
        <authorList>
            <person name="Daniel J."/>
            <person name="Givan S.A."/>
            <person name="Brun Y.V."/>
            <person name="Brown P.J."/>
        </authorList>
    </citation>
    <scope>NUCLEOTIDE SEQUENCE [LARGE SCALE GENOMIC DNA]</scope>
    <source>
        <strain evidence="5 6">16</strain>
    </source>
</reference>
<dbReference type="GO" id="GO:0046872">
    <property type="term" value="F:metal ion binding"/>
    <property type="evidence" value="ECO:0007669"/>
    <property type="project" value="UniProtKB-KW"/>
</dbReference>
<reference evidence="5 6" key="1">
    <citation type="submission" date="2015-09" db="EMBL/GenBank/DDBJ databases">
        <authorList>
            <person name="Jackson K.R."/>
            <person name="Lunt B.L."/>
            <person name="Fisher J.N.B."/>
            <person name="Gardner A.V."/>
            <person name="Bailey M.E."/>
            <person name="Deus L.M."/>
            <person name="Earl A.S."/>
            <person name="Gibby P.D."/>
            <person name="Hartmann K.A."/>
            <person name="Liu J.E."/>
            <person name="Manci A.M."/>
            <person name="Nielsen D.A."/>
            <person name="Solomon M.B."/>
            <person name="Breakwell D.P."/>
            <person name="Burnett S.H."/>
            <person name="Grose J.H."/>
        </authorList>
    </citation>
    <scope>NUCLEOTIDE SEQUENCE [LARGE SCALE GENOMIC DNA]</scope>
    <source>
        <strain evidence="5 6">16</strain>
    </source>
</reference>
<dbReference type="SUPFAM" id="SSF56784">
    <property type="entry name" value="HAD-like"/>
    <property type="match status" value="1"/>
</dbReference>
<dbReference type="AlphaFoldDB" id="A0A0P6VM85"/>
<evidence type="ECO:0000256" key="2">
    <source>
        <dbReference type="ARBA" id="ARBA00006171"/>
    </source>
</evidence>
<dbReference type="InterPro" id="IPR051600">
    <property type="entry name" value="Beta-PGM-like"/>
</dbReference>
<evidence type="ECO:0008006" key="7">
    <source>
        <dbReference type="Google" id="ProtNLM"/>
    </source>
</evidence>
<dbReference type="STRING" id="665126.ABB55_09235"/>
<sequence length="222" mass="23429">MLVIFDCDGTLIDSEIIASAIDAEALTRLGRPTTPAEFSRRFTGIPYRDIWALIEQELGRPLPDGFLEEMKTVSHKRFAEELTVIDGVHDAVAAVAGLGLKRCIASSTQLEGLRRNLTTTGLLDVFDPHVFSASQCARGKPAPDVFLLAASQMGSDPADCLVVEDSVAGVTAARRAGMPVIGFTGGGHADDELADRLSAAGAAVVLSAMRDLPRIAAAHFGV</sequence>
<dbReference type="RefSeq" id="WP_054358553.1">
    <property type="nucleotide sequence ID" value="NZ_LJYW01000001.1"/>
</dbReference>
<keyword evidence="4" id="KW-0460">Magnesium</keyword>
<proteinExistence type="inferred from homology"/>
<comment type="similarity">
    <text evidence="2">Belongs to the HAD-like hydrolase superfamily. CbbY/CbbZ/Gph/YieH family.</text>
</comment>
<dbReference type="InterPro" id="IPR023214">
    <property type="entry name" value="HAD_sf"/>
</dbReference>
<accession>A0A0P6VM85</accession>
<evidence type="ECO:0000313" key="6">
    <source>
        <dbReference type="Proteomes" id="UP000048984"/>
    </source>
</evidence>
<comment type="caution">
    <text evidence="5">The sequence shown here is derived from an EMBL/GenBank/DDBJ whole genome shotgun (WGS) entry which is preliminary data.</text>
</comment>
<dbReference type="Gene3D" id="1.10.150.240">
    <property type="entry name" value="Putative phosphatase, domain 2"/>
    <property type="match status" value="1"/>
</dbReference>
<evidence type="ECO:0000256" key="3">
    <source>
        <dbReference type="ARBA" id="ARBA00022723"/>
    </source>
</evidence>
<dbReference type="InterPro" id="IPR006439">
    <property type="entry name" value="HAD-SF_hydro_IA"/>
</dbReference>